<dbReference type="Pfam" id="PF00581">
    <property type="entry name" value="Rhodanese"/>
    <property type="match status" value="1"/>
</dbReference>
<feature type="domain" description="Rhodanese" evidence="2">
    <location>
        <begin position="128"/>
        <end position="178"/>
    </location>
</feature>
<dbReference type="NCBIfam" id="TIGR03865">
    <property type="entry name" value="PQQ_CXXCW"/>
    <property type="match status" value="1"/>
</dbReference>
<dbReference type="AlphaFoldDB" id="A0AAN0VGM9"/>
<name>A0AAN0VGM9_9PROT</name>
<accession>A0AAN0VGM9</accession>
<dbReference type="InterPro" id="IPR036873">
    <property type="entry name" value="Rhodanese-like_dom_sf"/>
</dbReference>
<dbReference type="SUPFAM" id="SSF52821">
    <property type="entry name" value="Rhodanese/Cell cycle control phosphatase"/>
    <property type="match status" value="1"/>
</dbReference>
<sequence>MAEDSMRTMRLAAGLIASLLVSAASPAPEPDGYRMQDFRAPTPATLKGAIVLDAEALHTVIERGRVVLIDAMVAPRKPKGSAPETPWMPPPRLDIPGSLWLADIGLGTLPPGVDTWFRHQLANATMGDKGKLLVFYCLPNCWMSWNAAKRALSYGYPHVAWFPGGTDAWKAAGYRLVPNQPVFPPEQP</sequence>
<dbReference type="PROSITE" id="PS50206">
    <property type="entry name" value="RHODANESE_3"/>
    <property type="match status" value="1"/>
</dbReference>
<evidence type="ECO:0000259" key="2">
    <source>
        <dbReference type="PROSITE" id="PS50206"/>
    </source>
</evidence>
<evidence type="ECO:0000256" key="1">
    <source>
        <dbReference type="SAM" id="SignalP"/>
    </source>
</evidence>
<dbReference type="KEGG" id="gbc:GbCGDNIH3_1919"/>
<feature type="chain" id="PRO_5042991287" evidence="1">
    <location>
        <begin position="24"/>
        <end position="188"/>
    </location>
</feature>
<feature type="signal peptide" evidence="1">
    <location>
        <begin position="1"/>
        <end position="23"/>
    </location>
</feature>
<dbReference type="Gene3D" id="3.40.250.10">
    <property type="entry name" value="Rhodanese-like domain"/>
    <property type="match status" value="1"/>
</dbReference>
<dbReference type="InterPro" id="IPR022376">
    <property type="entry name" value="PQQ_CXXCW"/>
</dbReference>
<keyword evidence="1" id="KW-0732">Signal</keyword>
<dbReference type="CDD" id="cd00158">
    <property type="entry name" value="RHOD"/>
    <property type="match status" value="1"/>
</dbReference>
<organism evidence="3 4">
    <name type="scientific">Granulibacter bethesdensis</name>
    <dbReference type="NCBI Taxonomy" id="364410"/>
    <lineage>
        <taxon>Bacteria</taxon>
        <taxon>Pseudomonadati</taxon>
        <taxon>Pseudomonadota</taxon>
        <taxon>Alphaproteobacteria</taxon>
        <taxon>Acetobacterales</taxon>
        <taxon>Acetobacteraceae</taxon>
        <taxon>Granulibacter</taxon>
    </lineage>
</organism>
<dbReference type="InterPro" id="IPR001763">
    <property type="entry name" value="Rhodanese-like_dom"/>
</dbReference>
<evidence type="ECO:0000313" key="3">
    <source>
        <dbReference type="EMBL" id="AHJ63802.1"/>
    </source>
</evidence>
<protein>
    <submittedName>
        <fullName evidence="3">Methanol oxidation protein MoxJ</fullName>
    </submittedName>
</protein>
<reference evidence="4" key="1">
    <citation type="submission" date="2012-06" db="EMBL/GenBank/DDBJ databases">
        <title>Genome analysis of multiple Granulibacter bethesdensis isolates demonstrates substantial genome diversity.</title>
        <authorList>
            <person name="Greenberg D.E."/>
            <person name="Porcella S.F."/>
            <person name="Zarember K."/>
            <person name="Zelazny A.M."/>
            <person name="Bruno D."/>
            <person name="Martens C."/>
            <person name="Barbian K.D."/>
            <person name="Jaske E."/>
            <person name="Holland S.M."/>
        </authorList>
    </citation>
    <scope>NUCLEOTIDE SEQUENCE [LARGE SCALE GENOMIC DNA]</scope>
    <source>
        <strain evidence="4">CGDNIH3</strain>
    </source>
</reference>
<dbReference type="Proteomes" id="UP000019438">
    <property type="component" value="Chromosome"/>
</dbReference>
<gene>
    <name evidence="3" type="ORF">GbCGDNIH3_1919</name>
</gene>
<evidence type="ECO:0000313" key="4">
    <source>
        <dbReference type="Proteomes" id="UP000019438"/>
    </source>
</evidence>
<proteinExistence type="predicted"/>
<dbReference type="EMBL" id="CP003181">
    <property type="protein sequence ID" value="AHJ63802.1"/>
    <property type="molecule type" value="Genomic_DNA"/>
</dbReference>